<dbReference type="AlphaFoldDB" id="A0A383UN83"/>
<gene>
    <name evidence="2" type="ORF">BLGHR1_12110</name>
</gene>
<evidence type="ECO:0000259" key="1">
    <source>
        <dbReference type="Pfam" id="PF17667"/>
    </source>
</evidence>
<dbReference type="PANTHER" id="PTHR38248:SF2">
    <property type="entry name" value="FUNK1 11"/>
    <property type="match status" value="1"/>
</dbReference>
<evidence type="ECO:0000313" key="2">
    <source>
        <dbReference type="EMBL" id="SZF01347.1"/>
    </source>
</evidence>
<dbReference type="EMBL" id="UNSH01000036">
    <property type="protein sequence ID" value="SZF01347.1"/>
    <property type="molecule type" value="Genomic_DNA"/>
</dbReference>
<feature type="domain" description="Fungal-type protein kinase" evidence="1">
    <location>
        <begin position="57"/>
        <end position="180"/>
    </location>
</feature>
<evidence type="ECO:0000313" key="3">
    <source>
        <dbReference type="Proteomes" id="UP000275772"/>
    </source>
</evidence>
<organism evidence="2 3">
    <name type="scientific">Blumeria hordei</name>
    <name type="common">Barley powdery mildew</name>
    <name type="synonym">Blumeria graminis f. sp. hordei</name>
    <dbReference type="NCBI Taxonomy" id="2867405"/>
    <lineage>
        <taxon>Eukaryota</taxon>
        <taxon>Fungi</taxon>
        <taxon>Dikarya</taxon>
        <taxon>Ascomycota</taxon>
        <taxon>Pezizomycotina</taxon>
        <taxon>Leotiomycetes</taxon>
        <taxon>Erysiphales</taxon>
        <taxon>Erysiphaceae</taxon>
        <taxon>Blumeria</taxon>
    </lineage>
</organism>
<sequence>MYDFRDRYLNQLMKSSNNSGNKSRAVQREQRKPHVRGKFFYTTMPSEINGGSNACQVDFFMKSSDIDDNFEHNWRDFRVVGEITSSNKMVADKIHQLVEYMREIFYSQPLRRFAHGFCLHKNHIELWIVDQAGAYSSGEIDVSESHETLVRVLSSYMLMSDQDLGLDPITSYDSDGHYISRGESSVDDEGMSG</sequence>
<dbReference type="VEuPathDB" id="FungiDB:BLGHR1_12110"/>
<dbReference type="Pfam" id="PF17667">
    <property type="entry name" value="Pkinase_fungal"/>
    <property type="match status" value="1"/>
</dbReference>
<dbReference type="Proteomes" id="UP000275772">
    <property type="component" value="Unassembled WGS sequence"/>
</dbReference>
<protein>
    <recommendedName>
        <fullName evidence="1">Fungal-type protein kinase domain-containing protein</fullName>
    </recommendedName>
</protein>
<name>A0A383UN83_BLUHO</name>
<accession>A0A383UN83</accession>
<dbReference type="InterPro" id="IPR040976">
    <property type="entry name" value="Pkinase_fungal"/>
</dbReference>
<dbReference type="PANTHER" id="PTHR38248">
    <property type="entry name" value="FUNK1 6"/>
    <property type="match status" value="1"/>
</dbReference>
<reference evidence="2 3" key="1">
    <citation type="submission" date="2017-11" db="EMBL/GenBank/DDBJ databases">
        <authorList>
            <person name="Kracher B."/>
        </authorList>
    </citation>
    <scope>NUCLEOTIDE SEQUENCE [LARGE SCALE GENOMIC DNA]</scope>
    <source>
        <strain evidence="2 3">RACE1</strain>
    </source>
</reference>
<proteinExistence type="predicted"/>